<dbReference type="EMBL" id="FNHQ01000022">
    <property type="protein sequence ID" value="SDN06491.1"/>
    <property type="molecule type" value="Genomic_DNA"/>
</dbReference>
<dbReference type="InterPro" id="IPR013830">
    <property type="entry name" value="SGNH_hydro"/>
</dbReference>
<dbReference type="InterPro" id="IPR051532">
    <property type="entry name" value="Ester_Hydrolysis_Enzymes"/>
</dbReference>
<dbReference type="PANTHER" id="PTHR30383">
    <property type="entry name" value="THIOESTERASE 1/PROTEASE 1/LYSOPHOSPHOLIPASE L1"/>
    <property type="match status" value="1"/>
</dbReference>
<accession>A0A1G9YDE3</accession>
<organism evidence="2 3">
    <name type="scientific">Megasphaera paucivorans</name>
    <dbReference type="NCBI Taxonomy" id="349095"/>
    <lineage>
        <taxon>Bacteria</taxon>
        <taxon>Bacillati</taxon>
        <taxon>Bacillota</taxon>
        <taxon>Negativicutes</taxon>
        <taxon>Veillonellales</taxon>
        <taxon>Veillonellaceae</taxon>
        <taxon>Megasphaera</taxon>
    </lineage>
</organism>
<dbReference type="Pfam" id="PF13472">
    <property type="entry name" value="Lipase_GDSL_2"/>
    <property type="match status" value="1"/>
</dbReference>
<dbReference type="AlphaFoldDB" id="A0A1G9YDE3"/>
<gene>
    <name evidence="2" type="ORF">SAMN05660299_02033</name>
</gene>
<dbReference type="GO" id="GO:0004622">
    <property type="term" value="F:phosphatidylcholine lysophospholipase activity"/>
    <property type="evidence" value="ECO:0007669"/>
    <property type="project" value="TreeGrafter"/>
</dbReference>
<evidence type="ECO:0000313" key="2">
    <source>
        <dbReference type="EMBL" id="SDN06491.1"/>
    </source>
</evidence>
<evidence type="ECO:0000259" key="1">
    <source>
        <dbReference type="Pfam" id="PF13472"/>
    </source>
</evidence>
<feature type="domain" description="SGNH hydrolase-type esterase" evidence="1">
    <location>
        <begin position="5"/>
        <end position="177"/>
    </location>
</feature>
<dbReference type="Gene3D" id="3.40.50.1110">
    <property type="entry name" value="SGNH hydrolase"/>
    <property type="match status" value="1"/>
</dbReference>
<dbReference type="Proteomes" id="UP000199309">
    <property type="component" value="Unassembled WGS sequence"/>
</dbReference>
<dbReference type="PANTHER" id="PTHR30383:SF5">
    <property type="entry name" value="SGNH HYDROLASE-TYPE ESTERASE DOMAIN-CONTAINING PROTEIN"/>
    <property type="match status" value="1"/>
</dbReference>
<proteinExistence type="predicted"/>
<sequence length="191" mass="21701">MKLVCVGDSLTYGYGVPSPCSWISLLREWSGWHIINSGSCGETTAEMRRRFSRNIVMMPDLIFIMGGSNDILLNVSLHEIEENILAMIISAHMANMRVILGTPPRTKMESSVFGWQKRDDVGRHNEMLTMYRQWIITQSEKAGIPYVDFYEALQAADEQDIQVYVDGIHPNIAGYKILAQTAWNILKDTDK</sequence>
<dbReference type="InterPro" id="IPR036514">
    <property type="entry name" value="SGNH_hydro_sf"/>
</dbReference>
<dbReference type="RefSeq" id="WP_091651409.1">
    <property type="nucleotide sequence ID" value="NZ_FNHQ01000022.1"/>
</dbReference>
<reference evidence="2 3" key="1">
    <citation type="submission" date="2016-10" db="EMBL/GenBank/DDBJ databases">
        <authorList>
            <person name="de Groot N.N."/>
        </authorList>
    </citation>
    <scope>NUCLEOTIDE SEQUENCE [LARGE SCALE GENOMIC DNA]</scope>
    <source>
        <strain evidence="2 3">DSM 16981</strain>
    </source>
</reference>
<dbReference type="OrthoDB" id="9777593at2"/>
<evidence type="ECO:0000313" key="3">
    <source>
        <dbReference type="Proteomes" id="UP000199309"/>
    </source>
</evidence>
<dbReference type="STRING" id="349095.SAMN05660299_02033"/>
<protein>
    <submittedName>
        <fullName evidence="2">Lysophospholipase L1</fullName>
    </submittedName>
</protein>
<keyword evidence="3" id="KW-1185">Reference proteome</keyword>
<dbReference type="SUPFAM" id="SSF52266">
    <property type="entry name" value="SGNH hydrolase"/>
    <property type="match status" value="1"/>
</dbReference>
<name>A0A1G9YDE3_9FIRM</name>